<dbReference type="Gene3D" id="3.40.1160.10">
    <property type="entry name" value="Acetylglutamate kinase-like"/>
    <property type="match status" value="1"/>
</dbReference>
<dbReference type="PIRSF" id="PIRSF000728">
    <property type="entry name" value="NAGK"/>
    <property type="match status" value="1"/>
</dbReference>
<evidence type="ECO:0000256" key="1">
    <source>
        <dbReference type="ARBA" id="ARBA00022571"/>
    </source>
</evidence>
<evidence type="ECO:0000256" key="7">
    <source>
        <dbReference type="ARBA" id="ARBA00029440"/>
    </source>
</evidence>
<dbReference type="EMBL" id="JNSK01000033">
    <property type="protein sequence ID" value="KGA17957.1"/>
    <property type="molecule type" value="Genomic_DNA"/>
</dbReference>
<proteinExistence type="predicted"/>
<organism evidence="9">
    <name type="scientific">freshwater metagenome</name>
    <dbReference type="NCBI Taxonomy" id="449393"/>
    <lineage>
        <taxon>unclassified sequences</taxon>
        <taxon>metagenomes</taxon>
        <taxon>ecological metagenomes</taxon>
    </lineage>
</organism>
<evidence type="ECO:0000259" key="8">
    <source>
        <dbReference type="Pfam" id="PF00696"/>
    </source>
</evidence>
<keyword evidence="2" id="KW-0028">Amino-acid biosynthesis</keyword>
<keyword evidence="6" id="KW-0067">ATP-binding</keyword>
<evidence type="ECO:0000256" key="4">
    <source>
        <dbReference type="ARBA" id="ARBA00022741"/>
    </source>
</evidence>
<dbReference type="PRINTS" id="PR00474">
    <property type="entry name" value="GLU5KINASE"/>
</dbReference>
<evidence type="ECO:0000256" key="6">
    <source>
        <dbReference type="ARBA" id="ARBA00022840"/>
    </source>
</evidence>
<name>A0A094Q3N9_9ZZZZ</name>
<dbReference type="PANTHER" id="PTHR23342:SF0">
    <property type="entry name" value="N-ACETYLGLUTAMATE SYNTHASE, MITOCHONDRIAL"/>
    <property type="match status" value="1"/>
</dbReference>
<dbReference type="AlphaFoldDB" id="A0A094Q3N9"/>
<dbReference type="GO" id="GO:0006526">
    <property type="term" value="P:L-arginine biosynthetic process"/>
    <property type="evidence" value="ECO:0007669"/>
    <property type="project" value="UniProtKB-KW"/>
</dbReference>
<dbReference type="InterPro" id="IPR004662">
    <property type="entry name" value="AcgluKinase_fam"/>
</dbReference>
<dbReference type="SUPFAM" id="SSF53633">
    <property type="entry name" value="Carbamate kinase-like"/>
    <property type="match status" value="1"/>
</dbReference>
<keyword evidence="3" id="KW-0808">Transferase</keyword>
<protein>
    <recommendedName>
        <fullName evidence="8">Aspartate/glutamate/uridylate kinase domain-containing protein</fullName>
    </recommendedName>
</protein>
<evidence type="ECO:0000256" key="2">
    <source>
        <dbReference type="ARBA" id="ARBA00022605"/>
    </source>
</evidence>
<dbReference type="GO" id="GO:0003991">
    <property type="term" value="F:acetylglutamate kinase activity"/>
    <property type="evidence" value="ECO:0007669"/>
    <property type="project" value="TreeGrafter"/>
</dbReference>
<dbReference type="NCBIfam" id="TIGR00761">
    <property type="entry name" value="argB"/>
    <property type="match status" value="1"/>
</dbReference>
<keyword evidence="5" id="KW-0418">Kinase</keyword>
<reference evidence="9" key="1">
    <citation type="submission" date="2014-05" db="EMBL/GenBank/DDBJ databases">
        <title>Key roles for freshwater Actinobacteria revealed by deep metagenomic sequencing.</title>
        <authorList>
            <person name="Ghai R."/>
            <person name="Mizuno C.M."/>
            <person name="Picazo A."/>
            <person name="Camacho A."/>
            <person name="Rodriguez-Valera F."/>
        </authorList>
    </citation>
    <scope>NUCLEOTIDE SEQUENCE</scope>
</reference>
<evidence type="ECO:0000313" key="9">
    <source>
        <dbReference type="EMBL" id="KGA17957.1"/>
    </source>
</evidence>
<dbReference type="InterPro" id="IPR001057">
    <property type="entry name" value="Glu/AcGlu_kinase"/>
</dbReference>
<dbReference type="InterPro" id="IPR001048">
    <property type="entry name" value="Asp/Glu/Uridylate_kinase"/>
</dbReference>
<sequence>MMIVKFGGHAMKDSQGLFAQSIKSALFKGEKVIVVHGGGPQINAELSNLKIESTFVNGYRFTTEEILAVVERVLTQSVGPEVAANLNSHSVNAKSISAKDAGILFAESIEGLGRVGKVSRVEKAAVDELLSHGVVPVIAPIADDVFGGGGLNINADLAAAAISSAYPDSTLIIMTDVAGIYRNWPDQNSLIEDISANDLEALRPIFTDGMLPKVEAVLEAIAAGAKSVRIIDGTSEVSFEQALSGTGGTLVHA</sequence>
<evidence type="ECO:0000256" key="3">
    <source>
        <dbReference type="ARBA" id="ARBA00022679"/>
    </source>
</evidence>
<dbReference type="PANTHER" id="PTHR23342">
    <property type="entry name" value="N-ACETYLGLUTAMATE SYNTHASE"/>
    <property type="match status" value="1"/>
</dbReference>
<dbReference type="CDD" id="cd04238">
    <property type="entry name" value="AAK_NAGK-like"/>
    <property type="match status" value="1"/>
</dbReference>
<comment type="caution">
    <text evidence="9">The sequence shown here is derived from an EMBL/GenBank/DDBJ whole genome shotgun (WGS) entry which is preliminary data.</text>
</comment>
<feature type="domain" description="Aspartate/glutamate/uridylate kinase" evidence="8">
    <location>
        <begin position="2"/>
        <end position="232"/>
    </location>
</feature>
<accession>A0A094Q3N9</accession>
<dbReference type="Pfam" id="PF00696">
    <property type="entry name" value="AA_kinase"/>
    <property type="match status" value="1"/>
</dbReference>
<gene>
    <name evidence="9" type="ORF">GM50_10250</name>
</gene>
<comment type="pathway">
    <text evidence="7">Amino-acid biosynthesis.</text>
</comment>
<dbReference type="GO" id="GO:0005524">
    <property type="term" value="F:ATP binding"/>
    <property type="evidence" value="ECO:0007669"/>
    <property type="project" value="UniProtKB-KW"/>
</dbReference>
<keyword evidence="4" id="KW-0547">Nucleotide-binding</keyword>
<keyword evidence="1" id="KW-0055">Arginine biosynthesis</keyword>
<dbReference type="InterPro" id="IPR036393">
    <property type="entry name" value="AceGlu_kinase-like_sf"/>
</dbReference>
<dbReference type="GO" id="GO:0005737">
    <property type="term" value="C:cytoplasm"/>
    <property type="evidence" value="ECO:0007669"/>
    <property type="project" value="InterPro"/>
</dbReference>
<evidence type="ECO:0000256" key="5">
    <source>
        <dbReference type="ARBA" id="ARBA00022777"/>
    </source>
</evidence>